<evidence type="ECO:0000313" key="2">
    <source>
        <dbReference type="EMBL" id="ODQ63422.1"/>
    </source>
</evidence>
<dbReference type="Pfam" id="PF10354">
    <property type="entry name" value="BMT5-like"/>
    <property type="match status" value="1"/>
</dbReference>
<feature type="non-terminal residue" evidence="2">
    <location>
        <position position="1"/>
    </location>
</feature>
<dbReference type="OrthoDB" id="273345at2759"/>
<dbReference type="STRING" id="857566.A0A1E3PEQ7"/>
<dbReference type="InterPro" id="IPR019446">
    <property type="entry name" value="BMT5-like"/>
</dbReference>
<feature type="domain" description="25S rRNA (uridine-N(3))-methyltransferase BMT5-like" evidence="1">
    <location>
        <begin position="14"/>
        <end position="203"/>
    </location>
</feature>
<keyword evidence="3" id="KW-1185">Reference proteome</keyword>
<protein>
    <recommendedName>
        <fullName evidence="1">25S rRNA (uridine-N(3))-methyltransferase BMT5-like domain-containing protein</fullName>
    </recommendedName>
</protein>
<dbReference type="GO" id="GO:0070042">
    <property type="term" value="F:rRNA (uridine-N3-)-methyltransferase activity"/>
    <property type="evidence" value="ECO:0007669"/>
    <property type="project" value="InterPro"/>
</dbReference>
<dbReference type="PANTHER" id="PTHR11538">
    <property type="entry name" value="PHENYLALANYL-TRNA SYNTHETASE"/>
    <property type="match status" value="1"/>
</dbReference>
<organism evidence="2 3">
    <name type="scientific">Nadsonia fulvescens var. elongata DSM 6958</name>
    <dbReference type="NCBI Taxonomy" id="857566"/>
    <lineage>
        <taxon>Eukaryota</taxon>
        <taxon>Fungi</taxon>
        <taxon>Dikarya</taxon>
        <taxon>Ascomycota</taxon>
        <taxon>Saccharomycotina</taxon>
        <taxon>Dipodascomycetes</taxon>
        <taxon>Dipodascales</taxon>
        <taxon>Dipodascales incertae sedis</taxon>
        <taxon>Nadsonia</taxon>
    </lineage>
</organism>
<sequence>KRALIPFKPSGKILLIGEGDFSFASSIVITGLSYDVVATSFDSEKQVLEKYPETVSKCLSTLGINLDSLKADNKKRKFEDLKSAEIEEKRRFDCVMFNYPHTGKGITDQDRNVLDNQKMLMGVFESVKYVLRYEEEEDEDDAKLNFKFENENVRPRGVFAVTLFDSMPYTLWNIKTLAKNSGYRLVRSGPFEWDAFPGYAHKKTKGLGDTNKRAETRNARVHVFEMVEKYD</sequence>
<accession>A0A1E3PEQ7</accession>
<dbReference type="EMBL" id="KV454415">
    <property type="protein sequence ID" value="ODQ63422.1"/>
    <property type="molecule type" value="Genomic_DNA"/>
</dbReference>
<gene>
    <name evidence="2" type="ORF">NADFUDRAFT_4248</name>
</gene>
<reference evidence="2 3" key="1">
    <citation type="journal article" date="2016" name="Proc. Natl. Acad. Sci. U.S.A.">
        <title>Comparative genomics of biotechnologically important yeasts.</title>
        <authorList>
            <person name="Riley R."/>
            <person name="Haridas S."/>
            <person name="Wolfe K.H."/>
            <person name="Lopes M.R."/>
            <person name="Hittinger C.T."/>
            <person name="Goeker M."/>
            <person name="Salamov A.A."/>
            <person name="Wisecaver J.H."/>
            <person name="Long T.M."/>
            <person name="Calvey C.H."/>
            <person name="Aerts A.L."/>
            <person name="Barry K.W."/>
            <person name="Choi C."/>
            <person name="Clum A."/>
            <person name="Coughlan A.Y."/>
            <person name="Deshpande S."/>
            <person name="Douglass A.P."/>
            <person name="Hanson S.J."/>
            <person name="Klenk H.-P."/>
            <person name="LaButti K.M."/>
            <person name="Lapidus A."/>
            <person name="Lindquist E.A."/>
            <person name="Lipzen A.M."/>
            <person name="Meier-Kolthoff J.P."/>
            <person name="Ohm R.A."/>
            <person name="Otillar R.P."/>
            <person name="Pangilinan J.L."/>
            <person name="Peng Y."/>
            <person name="Rokas A."/>
            <person name="Rosa C.A."/>
            <person name="Scheuner C."/>
            <person name="Sibirny A.A."/>
            <person name="Slot J.C."/>
            <person name="Stielow J.B."/>
            <person name="Sun H."/>
            <person name="Kurtzman C.P."/>
            <person name="Blackwell M."/>
            <person name="Grigoriev I.V."/>
            <person name="Jeffries T.W."/>
        </authorList>
    </citation>
    <scope>NUCLEOTIDE SEQUENCE [LARGE SCALE GENOMIC DNA]</scope>
    <source>
        <strain evidence="2 3">DSM 6958</strain>
    </source>
</reference>
<dbReference type="Proteomes" id="UP000095009">
    <property type="component" value="Unassembled WGS sequence"/>
</dbReference>
<evidence type="ECO:0000313" key="3">
    <source>
        <dbReference type="Proteomes" id="UP000095009"/>
    </source>
</evidence>
<dbReference type="GO" id="GO:0070475">
    <property type="term" value="P:rRNA base methylation"/>
    <property type="evidence" value="ECO:0007669"/>
    <property type="project" value="InterPro"/>
</dbReference>
<proteinExistence type="predicted"/>
<dbReference type="GO" id="GO:0005737">
    <property type="term" value="C:cytoplasm"/>
    <property type="evidence" value="ECO:0007669"/>
    <property type="project" value="TreeGrafter"/>
</dbReference>
<feature type="non-terminal residue" evidence="2">
    <location>
        <position position="231"/>
    </location>
</feature>
<name>A0A1E3PEQ7_9ASCO</name>
<evidence type="ECO:0000259" key="1">
    <source>
        <dbReference type="Pfam" id="PF10354"/>
    </source>
</evidence>
<dbReference type="PANTHER" id="PTHR11538:SF26">
    <property type="entry name" value="FERREDOXIN-FOLD ANTICODON-BINDING DOMAIN-CONTAINING PROTEIN 1"/>
    <property type="match status" value="1"/>
</dbReference>
<dbReference type="AlphaFoldDB" id="A0A1E3PEQ7"/>